<protein>
    <recommendedName>
        <fullName evidence="6">rRNA biogenesis protein RRP36</fullName>
    </recommendedName>
</protein>
<name>C5LCK0_PERM5</name>
<accession>C5LCK0</accession>
<evidence type="ECO:0000313" key="10">
    <source>
        <dbReference type="Proteomes" id="UP000007800"/>
    </source>
</evidence>
<dbReference type="Proteomes" id="UP000007800">
    <property type="component" value="Unassembled WGS sequence"/>
</dbReference>
<keyword evidence="4 6" id="KW-0698">rRNA processing</keyword>
<dbReference type="OMA" id="HEAMKDI"/>
<keyword evidence="7" id="KW-0175">Coiled coil</keyword>
<evidence type="ECO:0000256" key="8">
    <source>
        <dbReference type="SAM" id="MobiDB-lite"/>
    </source>
</evidence>
<evidence type="ECO:0000256" key="4">
    <source>
        <dbReference type="ARBA" id="ARBA00022552"/>
    </source>
</evidence>
<feature type="region of interest" description="Disordered" evidence="8">
    <location>
        <begin position="161"/>
        <end position="203"/>
    </location>
</feature>
<evidence type="ECO:0000256" key="7">
    <source>
        <dbReference type="SAM" id="Coils"/>
    </source>
</evidence>
<organism evidence="10">
    <name type="scientific">Perkinsus marinus (strain ATCC 50983 / TXsc)</name>
    <dbReference type="NCBI Taxonomy" id="423536"/>
    <lineage>
        <taxon>Eukaryota</taxon>
        <taxon>Sar</taxon>
        <taxon>Alveolata</taxon>
        <taxon>Perkinsozoa</taxon>
        <taxon>Perkinsea</taxon>
        <taxon>Perkinsida</taxon>
        <taxon>Perkinsidae</taxon>
        <taxon>Perkinsus</taxon>
    </lineage>
</organism>
<comment type="subcellular location">
    <subcellularLocation>
        <location evidence="1 6">Nucleus</location>
        <location evidence="1 6">Nucleolus</location>
    </subcellularLocation>
</comment>
<keyword evidence="6" id="KW-0687">Ribonucleoprotein</keyword>
<comment type="similarity">
    <text evidence="2 6">Belongs to the RRP36 family.</text>
</comment>
<keyword evidence="3 6" id="KW-0690">Ribosome biogenesis</keyword>
<dbReference type="InParanoid" id="C5LCK0"/>
<dbReference type="GO" id="GO:0005730">
    <property type="term" value="C:nucleolus"/>
    <property type="evidence" value="ECO:0007669"/>
    <property type="project" value="UniProtKB-SubCell"/>
</dbReference>
<dbReference type="InterPro" id="IPR009292">
    <property type="entry name" value="RRP36"/>
</dbReference>
<feature type="coiled-coil region" evidence="7">
    <location>
        <begin position="74"/>
        <end position="101"/>
    </location>
</feature>
<dbReference type="PANTHER" id="PTHR21738">
    <property type="entry name" value="RIBOSOMAL RNA PROCESSING PROTEIN 36 HOMOLOG"/>
    <property type="match status" value="1"/>
</dbReference>
<sequence length="203" mass="23065">MNSNSSINNNKKKTRSEKNKPLEVSSRAPVSAGRERKSSSKKSSGSTIITDPRFNDLSGSFNAEGFAKAYSFLNEYRETEKAEMSKELAKLKKKGKMAAAEGIKAELERMESQDVARRRLSLKHEAMKDIRLKQREQVAKTGKMPYFPKQSEVKKRVKDAMLRETAGKSKGAQERVLAKRQKRDAAKEKKHLPSRRIIDSQDY</sequence>
<dbReference type="PANTHER" id="PTHR21738:SF0">
    <property type="entry name" value="RIBOSOMAL RNA PROCESSING PROTEIN 36 HOMOLOG"/>
    <property type="match status" value="1"/>
</dbReference>
<feature type="compositionally biased region" description="Basic and acidic residues" evidence="8">
    <location>
        <begin position="161"/>
        <end position="187"/>
    </location>
</feature>
<dbReference type="RefSeq" id="XP_002773867.1">
    <property type="nucleotide sequence ID" value="XM_002773821.1"/>
</dbReference>
<gene>
    <name evidence="9" type="ORF">Pmar_PMAR011729</name>
</gene>
<comment type="function">
    <text evidence="6">Component of the 90S pre-ribosome involved in the maturation of rRNAs. Required for early cleavages of the pre-RNAs in the 40S ribosomal subunit maturation pathway.</text>
</comment>
<dbReference type="EMBL" id="GG680918">
    <property type="protein sequence ID" value="EER05683.1"/>
    <property type="molecule type" value="Genomic_DNA"/>
</dbReference>
<reference evidence="9 10" key="1">
    <citation type="submission" date="2008-07" db="EMBL/GenBank/DDBJ databases">
        <authorList>
            <person name="El-Sayed N."/>
            <person name="Caler E."/>
            <person name="Inman J."/>
            <person name="Amedeo P."/>
            <person name="Hass B."/>
            <person name="Wortman J."/>
        </authorList>
    </citation>
    <scope>NUCLEOTIDE SEQUENCE [LARGE SCALE GENOMIC DNA]</scope>
    <source>
        <strain evidence="10">ATCC 50983 / TXsc</strain>
    </source>
</reference>
<comment type="subunit">
    <text evidence="6">Associates with 90S and pre-40S pre-ribosomal particles.</text>
</comment>
<dbReference type="GO" id="GO:0030686">
    <property type="term" value="C:90S preribosome"/>
    <property type="evidence" value="ECO:0007669"/>
    <property type="project" value="TreeGrafter"/>
</dbReference>
<evidence type="ECO:0000256" key="6">
    <source>
        <dbReference type="RuleBase" id="RU368027"/>
    </source>
</evidence>
<dbReference type="GO" id="GO:0000462">
    <property type="term" value="P:maturation of SSU-rRNA from tricistronic rRNA transcript (SSU-rRNA, 5.8S rRNA, LSU-rRNA)"/>
    <property type="evidence" value="ECO:0007669"/>
    <property type="project" value="TreeGrafter"/>
</dbReference>
<evidence type="ECO:0000256" key="5">
    <source>
        <dbReference type="ARBA" id="ARBA00023242"/>
    </source>
</evidence>
<evidence type="ECO:0000256" key="3">
    <source>
        <dbReference type="ARBA" id="ARBA00022517"/>
    </source>
</evidence>
<evidence type="ECO:0000313" key="9">
    <source>
        <dbReference type="EMBL" id="EER05683.1"/>
    </source>
</evidence>
<dbReference type="GeneID" id="9042658"/>
<dbReference type="AlphaFoldDB" id="C5LCK0"/>
<keyword evidence="5 6" id="KW-0539">Nucleus</keyword>
<dbReference type="Pfam" id="PF06102">
    <property type="entry name" value="RRP36"/>
    <property type="match status" value="1"/>
</dbReference>
<feature type="region of interest" description="Disordered" evidence="8">
    <location>
        <begin position="1"/>
        <end position="54"/>
    </location>
</feature>
<evidence type="ECO:0000256" key="1">
    <source>
        <dbReference type="ARBA" id="ARBA00004604"/>
    </source>
</evidence>
<proteinExistence type="inferred from homology"/>
<keyword evidence="10" id="KW-1185">Reference proteome</keyword>
<dbReference type="OrthoDB" id="448446at2759"/>
<evidence type="ECO:0000256" key="2">
    <source>
        <dbReference type="ARBA" id="ARBA00009418"/>
    </source>
</evidence>